<sequence>MRYMEHGNSGLIRNASDVLLVMALITLPVDGTRLGVIMPYWTPIAPVFFTLYVLCNLRLFLRSMRQYLGFFLFLPLLVAVSFFGWLTVGFHRMYVFQTMFALVSGLACLASLDIAFRLKRLDWNRAVTIVVIVYWIAFMVGVLQWLDSRYGIEPVTFLSQHLMERNYVPRKPQFLFAEPSYIGMHIFGVLLPLFWLTRRKSLALLVLVFAFGSACMGVGVRILIDTVIALLLWAVIEIRWNRARNIIAAFVGIGAISIGGALMLLRNARVQSLLQHGLMQGDFSMLARIFRSLAPMLAGLHAPAHLVFGFGMGNIKNAMLQGYDDARNVIIARGGDPSGNVEIRLIANTDNSTYYFTMNAYVSFITEFGIIMLAAFLILLLAHVTCNHAWNKTTICWLILLCYLYIQFEGYAFYALWLYIWATGFPKLAAIQPPKSASSAQPSKTE</sequence>
<dbReference type="EMBL" id="JAQKGX010000003">
    <property type="protein sequence ID" value="MDB1161908.1"/>
    <property type="molecule type" value="Genomic_DNA"/>
</dbReference>
<feature type="transmembrane region" description="Helical" evidence="1">
    <location>
        <begin position="180"/>
        <end position="197"/>
    </location>
</feature>
<organism evidence="2 3">
    <name type="scientific">Bifidobacterium catenulatum</name>
    <dbReference type="NCBI Taxonomy" id="1686"/>
    <lineage>
        <taxon>Bacteria</taxon>
        <taxon>Bacillati</taxon>
        <taxon>Actinomycetota</taxon>
        <taxon>Actinomycetes</taxon>
        <taxon>Bifidobacteriales</taxon>
        <taxon>Bifidobacteriaceae</taxon>
        <taxon>Bifidobacterium</taxon>
    </lineage>
</organism>
<keyword evidence="1" id="KW-0812">Transmembrane</keyword>
<comment type="caution">
    <text evidence="2">The sequence shown here is derived from an EMBL/GenBank/DDBJ whole genome shotgun (WGS) entry which is preliminary data.</text>
</comment>
<feature type="transmembrane region" description="Helical" evidence="1">
    <location>
        <begin position="41"/>
        <end position="61"/>
    </location>
</feature>
<feature type="transmembrane region" description="Helical" evidence="1">
    <location>
        <begin position="360"/>
        <end position="382"/>
    </location>
</feature>
<dbReference type="AlphaFoldDB" id="A0AAW5ZYX8"/>
<keyword evidence="1" id="KW-0472">Membrane</keyword>
<dbReference type="Proteomes" id="UP001211105">
    <property type="component" value="Unassembled WGS sequence"/>
</dbReference>
<accession>A0AAW5ZYX8</accession>
<gene>
    <name evidence="2" type="ORF">PL707_06415</name>
</gene>
<feature type="transmembrane region" description="Helical" evidence="1">
    <location>
        <begin position="204"/>
        <end position="234"/>
    </location>
</feature>
<name>A0AAW5ZYX8_9BIFI</name>
<reference evidence="2" key="1">
    <citation type="submission" date="2023-01" db="EMBL/GenBank/DDBJ databases">
        <title>Human gut microbiome strain richness.</title>
        <authorList>
            <person name="Chen-Liaw A."/>
        </authorList>
    </citation>
    <scope>NUCLEOTIDE SEQUENCE</scope>
    <source>
        <strain evidence="2">BSD2780120875st1_E5_BSD2780120875b_170604</strain>
    </source>
</reference>
<dbReference type="RefSeq" id="WP_195223628.1">
    <property type="nucleotide sequence ID" value="NZ_JADMXZ010000002.1"/>
</dbReference>
<feature type="transmembrane region" description="Helical" evidence="1">
    <location>
        <begin position="246"/>
        <end position="265"/>
    </location>
</feature>
<evidence type="ECO:0000313" key="2">
    <source>
        <dbReference type="EMBL" id="MDB1161908.1"/>
    </source>
</evidence>
<feature type="transmembrane region" description="Helical" evidence="1">
    <location>
        <begin position="126"/>
        <end position="146"/>
    </location>
</feature>
<feature type="transmembrane region" description="Helical" evidence="1">
    <location>
        <begin position="94"/>
        <end position="114"/>
    </location>
</feature>
<feature type="transmembrane region" description="Helical" evidence="1">
    <location>
        <begin position="286"/>
        <end position="310"/>
    </location>
</feature>
<feature type="transmembrane region" description="Helical" evidence="1">
    <location>
        <begin position="12"/>
        <end position="29"/>
    </location>
</feature>
<evidence type="ECO:0000256" key="1">
    <source>
        <dbReference type="SAM" id="Phobius"/>
    </source>
</evidence>
<feature type="transmembrane region" description="Helical" evidence="1">
    <location>
        <begin position="68"/>
        <end position="88"/>
    </location>
</feature>
<protein>
    <submittedName>
        <fullName evidence="2">Uncharacterized protein</fullName>
    </submittedName>
</protein>
<keyword evidence="1" id="KW-1133">Transmembrane helix</keyword>
<evidence type="ECO:0000313" key="3">
    <source>
        <dbReference type="Proteomes" id="UP001211105"/>
    </source>
</evidence>
<feature type="transmembrane region" description="Helical" evidence="1">
    <location>
        <begin position="389"/>
        <end position="406"/>
    </location>
</feature>
<proteinExistence type="predicted"/>